<dbReference type="Proteomes" id="UP000270866">
    <property type="component" value="Unassembled WGS sequence"/>
</dbReference>
<sequence>MSHELQSDVIGDNLLEKASTSFVRLSIRYAKAQYVQGTGSS</sequence>
<organism evidence="1 2">
    <name type="scientific">Fusarium oxysporum f. sp. cepae</name>
    <dbReference type="NCBI Taxonomy" id="396571"/>
    <lineage>
        <taxon>Eukaryota</taxon>
        <taxon>Fungi</taxon>
        <taxon>Dikarya</taxon>
        <taxon>Ascomycota</taxon>
        <taxon>Pezizomycotina</taxon>
        <taxon>Sordariomycetes</taxon>
        <taxon>Hypocreomycetidae</taxon>
        <taxon>Hypocreales</taxon>
        <taxon>Nectriaceae</taxon>
        <taxon>Fusarium</taxon>
        <taxon>Fusarium oxysporum species complex</taxon>
    </lineage>
</organism>
<dbReference type="EMBL" id="MRCU01000010">
    <property type="protein sequence ID" value="RKK10727.1"/>
    <property type="molecule type" value="Genomic_DNA"/>
</dbReference>
<comment type="caution">
    <text evidence="1">The sequence shown here is derived from an EMBL/GenBank/DDBJ whole genome shotgun (WGS) entry which is preliminary data.</text>
</comment>
<protein>
    <submittedName>
        <fullName evidence="1">Uncharacterized protein</fullName>
    </submittedName>
</protein>
<reference evidence="1 2" key="1">
    <citation type="journal article" date="2018" name="Sci. Rep.">
        <title>Characterisation of pathogen-specific regions and novel effector candidates in Fusarium oxysporum f. sp. cepae.</title>
        <authorList>
            <person name="Armitage A.D."/>
            <person name="Taylor A."/>
            <person name="Sobczyk M.K."/>
            <person name="Baxter L."/>
            <person name="Greenfield B.P."/>
            <person name="Bates H.J."/>
            <person name="Wilson F."/>
            <person name="Jackson A.C."/>
            <person name="Ott S."/>
            <person name="Harrison R.J."/>
            <person name="Clarkson J.P."/>
        </authorList>
    </citation>
    <scope>NUCLEOTIDE SEQUENCE [LARGE SCALE GENOMIC DNA]</scope>
    <source>
        <strain evidence="1 2">FoC_Fus2</strain>
    </source>
</reference>
<dbReference type="AlphaFoldDB" id="A0A3L6N1M2"/>
<name>A0A3L6N1M2_FUSOX</name>
<evidence type="ECO:0000313" key="1">
    <source>
        <dbReference type="EMBL" id="RKK10727.1"/>
    </source>
</evidence>
<proteinExistence type="predicted"/>
<accession>A0A3L6N1M2</accession>
<evidence type="ECO:0000313" key="2">
    <source>
        <dbReference type="Proteomes" id="UP000270866"/>
    </source>
</evidence>
<gene>
    <name evidence="1" type="ORF">BFJ65_g14722</name>
</gene>